<dbReference type="GO" id="GO:0004252">
    <property type="term" value="F:serine-type endopeptidase activity"/>
    <property type="evidence" value="ECO:0007669"/>
    <property type="project" value="InterPro"/>
</dbReference>
<evidence type="ECO:0000256" key="4">
    <source>
        <dbReference type="ARBA" id="ARBA00022801"/>
    </source>
</evidence>
<name>A0A975GR82_9BACT</name>
<feature type="transmembrane region" description="Helical" evidence="7">
    <location>
        <begin position="137"/>
        <end position="158"/>
    </location>
</feature>
<dbReference type="Pfam" id="PF01694">
    <property type="entry name" value="Rhomboid"/>
    <property type="match status" value="1"/>
</dbReference>
<feature type="domain" description="Peptidase S54 rhomboid" evidence="8">
    <location>
        <begin position="60"/>
        <end position="199"/>
    </location>
</feature>
<dbReference type="InterPro" id="IPR050925">
    <property type="entry name" value="Rhomboid_protease_S54"/>
</dbReference>
<protein>
    <submittedName>
        <fullName evidence="9">Rhomboid domain-containing protein</fullName>
    </submittedName>
</protein>
<evidence type="ECO:0000256" key="3">
    <source>
        <dbReference type="ARBA" id="ARBA00022692"/>
    </source>
</evidence>
<feature type="transmembrane region" description="Helical" evidence="7">
    <location>
        <begin position="77"/>
        <end position="97"/>
    </location>
</feature>
<dbReference type="InterPro" id="IPR035952">
    <property type="entry name" value="Rhomboid-like_sf"/>
</dbReference>
<gene>
    <name evidence="9" type="ORF">dnm_068220</name>
</gene>
<evidence type="ECO:0000256" key="6">
    <source>
        <dbReference type="ARBA" id="ARBA00023136"/>
    </source>
</evidence>
<reference evidence="9" key="1">
    <citation type="journal article" date="2021" name="Microb. Physiol.">
        <title>Proteogenomic Insights into the Physiology of Marine, Sulfate-Reducing, Filamentous Desulfonema limicola and Desulfonema magnum.</title>
        <authorList>
            <person name="Schnaars V."/>
            <person name="Wohlbrand L."/>
            <person name="Scheve S."/>
            <person name="Hinrichs C."/>
            <person name="Reinhardt R."/>
            <person name="Rabus R."/>
        </authorList>
    </citation>
    <scope>NUCLEOTIDE SEQUENCE</scope>
    <source>
        <strain evidence="9">4be13</strain>
    </source>
</reference>
<evidence type="ECO:0000313" key="10">
    <source>
        <dbReference type="Proteomes" id="UP000663722"/>
    </source>
</evidence>
<evidence type="ECO:0000256" key="5">
    <source>
        <dbReference type="ARBA" id="ARBA00022989"/>
    </source>
</evidence>
<feature type="transmembrane region" description="Helical" evidence="7">
    <location>
        <begin position="165"/>
        <end position="182"/>
    </location>
</feature>
<dbReference type="KEGG" id="dmm:dnm_068220"/>
<sequence length="246" mass="28203">MRYNRTRLSYGFGSGLTVLGRKLLIIYGVIYVSELLLEHWLNIPVVRHVMLWPFGDSNFHIWQVLTHPFIHDPRSPISFLIDCIVLYFFIGPVENAFGTRRFLILFYTAALGGALCGLVFSSVSGLNAPFSGMMPSLLSLIVIFGLLNPEATILLMFVLPIKAKYLSYGTIIITLLTFLAKANPYGAYHLGGILFGYVFFKGPRTLFDPEFIRFKYLEWQFKRKRSRFQVIDGDKNKKNKDKPTYH</sequence>
<keyword evidence="5 7" id="KW-1133">Transmembrane helix</keyword>
<dbReference type="EMBL" id="CP061800">
    <property type="protein sequence ID" value="QTA90761.1"/>
    <property type="molecule type" value="Genomic_DNA"/>
</dbReference>
<proteinExistence type="inferred from homology"/>
<dbReference type="GO" id="GO:0016020">
    <property type="term" value="C:membrane"/>
    <property type="evidence" value="ECO:0007669"/>
    <property type="project" value="UniProtKB-SubCell"/>
</dbReference>
<comment type="similarity">
    <text evidence="2">Belongs to the peptidase S54 family.</text>
</comment>
<dbReference type="InterPro" id="IPR022764">
    <property type="entry name" value="Peptidase_S54_rhomboid_dom"/>
</dbReference>
<organism evidence="9 10">
    <name type="scientific">Desulfonema magnum</name>
    <dbReference type="NCBI Taxonomy" id="45655"/>
    <lineage>
        <taxon>Bacteria</taxon>
        <taxon>Pseudomonadati</taxon>
        <taxon>Thermodesulfobacteriota</taxon>
        <taxon>Desulfobacteria</taxon>
        <taxon>Desulfobacterales</taxon>
        <taxon>Desulfococcaceae</taxon>
        <taxon>Desulfonema</taxon>
    </lineage>
</organism>
<dbReference type="Proteomes" id="UP000663722">
    <property type="component" value="Chromosome"/>
</dbReference>
<comment type="subcellular location">
    <subcellularLocation>
        <location evidence="1">Membrane</location>
        <topology evidence="1">Multi-pass membrane protein</topology>
    </subcellularLocation>
</comment>
<keyword evidence="10" id="KW-1185">Reference proteome</keyword>
<feature type="transmembrane region" description="Helical" evidence="7">
    <location>
        <begin position="104"/>
        <end position="125"/>
    </location>
</feature>
<dbReference type="AlphaFoldDB" id="A0A975GR82"/>
<evidence type="ECO:0000256" key="7">
    <source>
        <dbReference type="SAM" id="Phobius"/>
    </source>
</evidence>
<evidence type="ECO:0000259" key="8">
    <source>
        <dbReference type="Pfam" id="PF01694"/>
    </source>
</evidence>
<evidence type="ECO:0000313" key="9">
    <source>
        <dbReference type="EMBL" id="QTA90761.1"/>
    </source>
</evidence>
<keyword evidence="6 7" id="KW-0472">Membrane</keyword>
<accession>A0A975GR82</accession>
<dbReference type="PANTHER" id="PTHR43731:SF14">
    <property type="entry name" value="PRESENILIN-ASSOCIATED RHOMBOID-LIKE PROTEIN, MITOCHONDRIAL"/>
    <property type="match status" value="1"/>
</dbReference>
<dbReference type="SUPFAM" id="SSF144091">
    <property type="entry name" value="Rhomboid-like"/>
    <property type="match status" value="1"/>
</dbReference>
<evidence type="ECO:0000256" key="2">
    <source>
        <dbReference type="ARBA" id="ARBA00009045"/>
    </source>
</evidence>
<dbReference type="PANTHER" id="PTHR43731">
    <property type="entry name" value="RHOMBOID PROTEASE"/>
    <property type="match status" value="1"/>
</dbReference>
<dbReference type="Gene3D" id="1.20.1540.10">
    <property type="entry name" value="Rhomboid-like"/>
    <property type="match status" value="1"/>
</dbReference>
<dbReference type="RefSeq" id="WP_207678809.1">
    <property type="nucleotide sequence ID" value="NZ_CP061800.1"/>
</dbReference>
<evidence type="ECO:0000256" key="1">
    <source>
        <dbReference type="ARBA" id="ARBA00004141"/>
    </source>
</evidence>
<feature type="transmembrane region" description="Helical" evidence="7">
    <location>
        <begin position="12"/>
        <end position="32"/>
    </location>
</feature>
<keyword evidence="4" id="KW-0378">Hydrolase</keyword>
<keyword evidence="3 7" id="KW-0812">Transmembrane</keyword>